<proteinExistence type="predicted"/>
<gene>
    <name evidence="2" type="ORF">CAUJ_LOCUS1102</name>
</gene>
<keyword evidence="3" id="KW-1185">Reference proteome</keyword>
<evidence type="ECO:0000256" key="1">
    <source>
        <dbReference type="SAM" id="MobiDB-lite"/>
    </source>
</evidence>
<comment type="caution">
    <text evidence="2">The sequence shown here is derived from an EMBL/GenBank/DDBJ whole genome shotgun (WGS) entry which is preliminary data.</text>
</comment>
<reference evidence="2" key="1">
    <citation type="submission" date="2020-10" db="EMBL/GenBank/DDBJ databases">
        <authorList>
            <person name="Kikuchi T."/>
        </authorList>
    </citation>
    <scope>NUCLEOTIDE SEQUENCE</scope>
    <source>
        <strain evidence="2">NKZ352</strain>
    </source>
</reference>
<dbReference type="Proteomes" id="UP000835052">
    <property type="component" value="Unassembled WGS sequence"/>
</dbReference>
<accession>A0A8S1GR93</accession>
<dbReference type="AlphaFoldDB" id="A0A8S1GR93"/>
<name>A0A8S1GR93_9PELO</name>
<feature type="compositionally biased region" description="Basic and acidic residues" evidence="1">
    <location>
        <begin position="91"/>
        <end position="102"/>
    </location>
</feature>
<sequence length="118" mass="13319">MMAHRGILESERVEELFKRILLKPLPLLLRSCRLASFILVINKAHVLWSLTSTTLQAIMSIYEWTEQRNLLRWGLENLRSSSMQLEKLVDGDKVPATSKEDDGAVGFAPPSNDALRAA</sequence>
<protein>
    <submittedName>
        <fullName evidence="2">Uncharacterized protein</fullName>
    </submittedName>
</protein>
<evidence type="ECO:0000313" key="3">
    <source>
        <dbReference type="Proteomes" id="UP000835052"/>
    </source>
</evidence>
<evidence type="ECO:0000313" key="2">
    <source>
        <dbReference type="EMBL" id="CAD6185183.1"/>
    </source>
</evidence>
<dbReference type="EMBL" id="CAJGYM010000002">
    <property type="protein sequence ID" value="CAD6185183.1"/>
    <property type="molecule type" value="Genomic_DNA"/>
</dbReference>
<feature type="region of interest" description="Disordered" evidence="1">
    <location>
        <begin position="91"/>
        <end position="118"/>
    </location>
</feature>
<organism evidence="2 3">
    <name type="scientific">Caenorhabditis auriculariae</name>
    <dbReference type="NCBI Taxonomy" id="2777116"/>
    <lineage>
        <taxon>Eukaryota</taxon>
        <taxon>Metazoa</taxon>
        <taxon>Ecdysozoa</taxon>
        <taxon>Nematoda</taxon>
        <taxon>Chromadorea</taxon>
        <taxon>Rhabditida</taxon>
        <taxon>Rhabditina</taxon>
        <taxon>Rhabditomorpha</taxon>
        <taxon>Rhabditoidea</taxon>
        <taxon>Rhabditidae</taxon>
        <taxon>Peloderinae</taxon>
        <taxon>Caenorhabditis</taxon>
    </lineage>
</organism>